<sequence length="393" mass="44234">MKTKAATRIQAIDSPSFTELFEAKKRYTAKTGKEVIDFSIGSSDIPPHHAIKEELARQALNDESYQYSLAPLSEMVAAIARWYHTRYGVDLAEDEIVTVKGSQEALSHIPLAFCDPGDLVLIPDPYYPIYGVAPRLAGADIVFLPLKEENDYLIDFDAIQEDVARKAKLMYVSYPNNPTGKTAPDSFYERLIRFAKRYDIVVLHDNAYSELVFDKEPGKSFLSFEGAKDVGIELNSFSKSYSMGGARLAVMVGNRELIAIYKRMMNMIDFQAFGAVQRAGIAALAHHDRFVPALRQEYRRRRDWLIQKFQEAGWSIEPPEATMFVWAKIPDHYEDSASFHRALLEQAGVLTNAGTSFGQEGTRYVRFALVRGDAEVEEAARRIQEAGLLAPIK</sequence>
<dbReference type="EMBL" id="SRYG01000008">
    <property type="protein sequence ID" value="TGY66224.1"/>
    <property type="molecule type" value="Genomic_DNA"/>
</dbReference>
<dbReference type="Proteomes" id="UP000308836">
    <property type="component" value="Unassembled WGS sequence"/>
</dbReference>
<organism evidence="1 2">
    <name type="scientific">Dubosiella muris</name>
    <dbReference type="NCBI Taxonomy" id="3038133"/>
    <lineage>
        <taxon>Bacteria</taxon>
        <taxon>Bacillati</taxon>
        <taxon>Bacillota</taxon>
        <taxon>Erysipelotrichia</taxon>
        <taxon>Erysipelotrichales</taxon>
        <taxon>Erysipelotrichaceae</taxon>
        <taxon>Dubosiella</taxon>
    </lineage>
</organism>
<keyword evidence="1" id="KW-0032">Aminotransferase</keyword>
<keyword evidence="2" id="KW-1185">Reference proteome</keyword>
<keyword evidence="1" id="KW-0808">Transferase</keyword>
<evidence type="ECO:0000313" key="2">
    <source>
        <dbReference type="Proteomes" id="UP000308836"/>
    </source>
</evidence>
<reference evidence="1" key="1">
    <citation type="submission" date="2019-04" db="EMBL/GenBank/DDBJ databases">
        <title>Microbes associate with the intestines of laboratory mice.</title>
        <authorList>
            <person name="Navarre W."/>
            <person name="Wong E."/>
            <person name="Huang K."/>
            <person name="Tropini C."/>
            <person name="Ng K."/>
            <person name="Yu B."/>
        </authorList>
    </citation>
    <scope>NUCLEOTIDE SEQUENCE</scope>
    <source>
        <strain evidence="1">NM09_H32</strain>
    </source>
</reference>
<protein>
    <submittedName>
        <fullName evidence="1">Aminotransferase class I/II-fold pyridoxal phosphate-dependent enzyme</fullName>
    </submittedName>
</protein>
<evidence type="ECO:0000313" key="1">
    <source>
        <dbReference type="EMBL" id="TGY66224.1"/>
    </source>
</evidence>
<accession>A0AC61R880</accession>
<gene>
    <name evidence="1" type="ORF">E5336_05100</name>
</gene>
<comment type="caution">
    <text evidence="1">The sequence shown here is derived from an EMBL/GenBank/DDBJ whole genome shotgun (WGS) entry which is preliminary data.</text>
</comment>
<proteinExistence type="predicted"/>
<name>A0AC61R880_9FIRM</name>